<keyword evidence="2" id="KW-1185">Reference proteome</keyword>
<gene>
    <name evidence="1" type="ORF">Voc01_056130</name>
</gene>
<comment type="caution">
    <text evidence="1">The sequence shown here is derived from an EMBL/GenBank/DDBJ whole genome shotgun (WGS) entry which is preliminary data.</text>
</comment>
<protein>
    <submittedName>
        <fullName evidence="1">Uncharacterized protein</fullName>
    </submittedName>
</protein>
<dbReference type="Proteomes" id="UP000635606">
    <property type="component" value="Unassembled WGS sequence"/>
</dbReference>
<name>A0A8J3ZW27_9ACTN</name>
<dbReference type="RefSeq" id="WP_203930592.1">
    <property type="nucleotide sequence ID" value="NZ_BOPH01000082.1"/>
</dbReference>
<proteinExistence type="predicted"/>
<dbReference type="AlphaFoldDB" id="A0A8J3ZW27"/>
<accession>A0A8J3ZW27</accession>
<evidence type="ECO:0000313" key="2">
    <source>
        <dbReference type="Proteomes" id="UP000635606"/>
    </source>
</evidence>
<organism evidence="1 2">
    <name type="scientific">Virgisporangium ochraceum</name>
    <dbReference type="NCBI Taxonomy" id="65505"/>
    <lineage>
        <taxon>Bacteria</taxon>
        <taxon>Bacillati</taxon>
        <taxon>Actinomycetota</taxon>
        <taxon>Actinomycetes</taxon>
        <taxon>Micromonosporales</taxon>
        <taxon>Micromonosporaceae</taxon>
        <taxon>Virgisporangium</taxon>
    </lineage>
</organism>
<reference evidence="1" key="1">
    <citation type="submission" date="2021-01" db="EMBL/GenBank/DDBJ databases">
        <title>Whole genome shotgun sequence of Virgisporangium ochraceum NBRC 16418.</title>
        <authorList>
            <person name="Komaki H."/>
            <person name="Tamura T."/>
        </authorList>
    </citation>
    <scope>NUCLEOTIDE SEQUENCE</scope>
    <source>
        <strain evidence="1">NBRC 16418</strain>
    </source>
</reference>
<evidence type="ECO:0000313" key="1">
    <source>
        <dbReference type="EMBL" id="GIJ70696.1"/>
    </source>
</evidence>
<sequence>MEDTLLGLREGRPVHVAYDTTFLINWPQHLGGGSINLSLEGAMVLIPELGSL</sequence>
<dbReference type="EMBL" id="BOPH01000082">
    <property type="protein sequence ID" value="GIJ70696.1"/>
    <property type="molecule type" value="Genomic_DNA"/>
</dbReference>